<reference evidence="9 10" key="1">
    <citation type="submission" date="2020-08" db="EMBL/GenBank/DDBJ databases">
        <authorList>
            <person name="Hejnol A."/>
        </authorList>
    </citation>
    <scope>NUCLEOTIDE SEQUENCE [LARGE SCALE GENOMIC DNA]</scope>
</reference>
<dbReference type="GO" id="GO:0045165">
    <property type="term" value="P:cell fate commitment"/>
    <property type="evidence" value="ECO:0007669"/>
    <property type="project" value="TreeGrafter"/>
</dbReference>
<keyword evidence="10" id="KW-1185">Reference proteome</keyword>
<evidence type="ECO:0000256" key="6">
    <source>
        <dbReference type="ARBA" id="ARBA00022687"/>
    </source>
</evidence>
<proteinExistence type="inferred from homology"/>
<keyword evidence="6 8" id="KW-0879">Wnt signaling pathway</keyword>
<dbReference type="GO" id="GO:0005615">
    <property type="term" value="C:extracellular space"/>
    <property type="evidence" value="ECO:0007669"/>
    <property type="project" value="TreeGrafter"/>
</dbReference>
<dbReference type="GO" id="GO:0005109">
    <property type="term" value="F:frizzled binding"/>
    <property type="evidence" value="ECO:0007669"/>
    <property type="project" value="TreeGrafter"/>
</dbReference>
<protein>
    <recommendedName>
        <fullName evidence="8">Protein Wnt</fullName>
    </recommendedName>
</protein>
<evidence type="ECO:0000313" key="9">
    <source>
        <dbReference type="EMBL" id="CAD5116055.1"/>
    </source>
</evidence>
<keyword evidence="3 8" id="KW-0217">Developmental protein</keyword>
<comment type="caution">
    <text evidence="9">The sequence shown here is derived from an EMBL/GenBank/DDBJ whole genome shotgun (WGS) entry which is preliminary data.</text>
</comment>
<keyword evidence="7" id="KW-1015">Disulfide bond</keyword>
<accession>A0A7I8VK13</accession>
<dbReference type="SMART" id="SM00097">
    <property type="entry name" value="WNT1"/>
    <property type="match status" value="1"/>
</dbReference>
<dbReference type="InterPro" id="IPR005817">
    <property type="entry name" value="Wnt"/>
</dbReference>
<evidence type="ECO:0000256" key="2">
    <source>
        <dbReference type="ARBA" id="ARBA00005683"/>
    </source>
</evidence>
<evidence type="ECO:0000256" key="1">
    <source>
        <dbReference type="ARBA" id="ARBA00004498"/>
    </source>
</evidence>
<dbReference type="GO" id="GO:0060070">
    <property type="term" value="P:canonical Wnt signaling pathway"/>
    <property type="evidence" value="ECO:0007669"/>
    <property type="project" value="TreeGrafter"/>
</dbReference>
<organism evidence="9 10">
    <name type="scientific">Dimorphilus gyrociliatus</name>
    <dbReference type="NCBI Taxonomy" id="2664684"/>
    <lineage>
        <taxon>Eukaryota</taxon>
        <taxon>Metazoa</taxon>
        <taxon>Spiralia</taxon>
        <taxon>Lophotrochozoa</taxon>
        <taxon>Annelida</taxon>
        <taxon>Polychaeta</taxon>
        <taxon>Polychaeta incertae sedis</taxon>
        <taxon>Dinophilidae</taxon>
        <taxon>Dimorphilus</taxon>
    </lineage>
</organism>
<dbReference type="PANTHER" id="PTHR12027:SF102">
    <property type="entry name" value="PROTEIN WNT"/>
    <property type="match status" value="1"/>
</dbReference>
<evidence type="ECO:0000256" key="3">
    <source>
        <dbReference type="ARBA" id="ARBA00022473"/>
    </source>
</evidence>
<keyword evidence="4" id="KW-0964">Secreted</keyword>
<keyword evidence="5" id="KW-0272">Extracellular matrix</keyword>
<evidence type="ECO:0000256" key="8">
    <source>
        <dbReference type="RuleBase" id="RU003500"/>
    </source>
</evidence>
<name>A0A7I8VK13_9ANNE</name>
<dbReference type="Pfam" id="PF00110">
    <property type="entry name" value="wnt"/>
    <property type="match status" value="1"/>
</dbReference>
<comment type="subcellular location">
    <subcellularLocation>
        <location evidence="1 8">Secreted</location>
        <location evidence="1 8">Extracellular space</location>
        <location evidence="1 8">Extracellular matrix</location>
    </subcellularLocation>
</comment>
<gene>
    <name evidence="9" type="ORF">DGYR_LOCUS4721</name>
</gene>
<dbReference type="GO" id="GO:0005125">
    <property type="term" value="F:cytokine activity"/>
    <property type="evidence" value="ECO:0007669"/>
    <property type="project" value="TreeGrafter"/>
</dbReference>
<comment type="function">
    <text evidence="8">Ligand for members of the frizzled family of seven transmembrane receptors.</text>
</comment>
<dbReference type="GO" id="GO:0030182">
    <property type="term" value="P:neuron differentiation"/>
    <property type="evidence" value="ECO:0007669"/>
    <property type="project" value="TreeGrafter"/>
</dbReference>
<evidence type="ECO:0000256" key="7">
    <source>
        <dbReference type="ARBA" id="ARBA00023157"/>
    </source>
</evidence>
<evidence type="ECO:0000256" key="4">
    <source>
        <dbReference type="ARBA" id="ARBA00022525"/>
    </source>
</evidence>
<dbReference type="PANTHER" id="PTHR12027">
    <property type="entry name" value="WNT RELATED"/>
    <property type="match status" value="1"/>
</dbReference>
<evidence type="ECO:0000256" key="5">
    <source>
        <dbReference type="ARBA" id="ARBA00022530"/>
    </source>
</evidence>
<dbReference type="AlphaFoldDB" id="A0A7I8VK13"/>
<evidence type="ECO:0000313" key="10">
    <source>
        <dbReference type="Proteomes" id="UP000549394"/>
    </source>
</evidence>
<dbReference type="Proteomes" id="UP000549394">
    <property type="component" value="Unassembled WGS sequence"/>
</dbReference>
<dbReference type="EMBL" id="CAJFCJ010000006">
    <property type="protein sequence ID" value="CAD5116055.1"/>
    <property type="molecule type" value="Genomic_DNA"/>
</dbReference>
<sequence length="169" mass="19876">MKSLYTTVENFMHYCPNSLENERWNCTTARKAPNFGGDLVYGTKQLAYVHAFSNAFLMRTIARACVSDSTRSCQCQTLNKKEKVKKDGKEEIFHYKGCVDNTRFAEKFATYFGDVKWNYKLRQRYRAKLSNRTRTRKLNTRNLVRLHNNELGREVGLLLCLRWTVKLIN</sequence>
<comment type="similarity">
    <text evidence="2 8">Belongs to the Wnt family.</text>
</comment>